<evidence type="ECO:0000259" key="6">
    <source>
        <dbReference type="PROSITE" id="PS50290"/>
    </source>
</evidence>
<dbReference type="Pfam" id="PF00613">
    <property type="entry name" value="PI3Ka"/>
    <property type="match status" value="1"/>
</dbReference>
<dbReference type="Pfam" id="PF00792">
    <property type="entry name" value="PI3K_C2"/>
    <property type="match status" value="1"/>
</dbReference>
<feature type="domain" description="C2 PI3K-type" evidence="9">
    <location>
        <begin position="420"/>
        <end position="579"/>
    </location>
</feature>
<dbReference type="SMART" id="SM00145">
    <property type="entry name" value="PI3Ka"/>
    <property type="match status" value="1"/>
</dbReference>
<dbReference type="PANTHER" id="PTHR10048:SF111">
    <property type="entry name" value="PHOSPHATIDYLINOSITOL 3-KINASE AGE-1"/>
    <property type="match status" value="1"/>
</dbReference>
<dbReference type="InterPro" id="IPR015433">
    <property type="entry name" value="PI3/4_kinase"/>
</dbReference>
<dbReference type="AlphaFoldDB" id="A0AA36FQZ1"/>
<dbReference type="InterPro" id="IPR042236">
    <property type="entry name" value="PI3K_accessory_sf"/>
</dbReference>
<dbReference type="GO" id="GO:0016303">
    <property type="term" value="F:1-phosphatidylinositol-3-kinase activity"/>
    <property type="evidence" value="ECO:0007669"/>
    <property type="project" value="TreeGrafter"/>
</dbReference>
<dbReference type="InterPro" id="IPR016024">
    <property type="entry name" value="ARM-type_fold"/>
</dbReference>
<dbReference type="Gene3D" id="2.60.40.150">
    <property type="entry name" value="C2 domain"/>
    <property type="match status" value="1"/>
</dbReference>
<dbReference type="GO" id="GO:0005737">
    <property type="term" value="C:cytoplasm"/>
    <property type="evidence" value="ECO:0007669"/>
    <property type="project" value="UniProtKB-ARBA"/>
</dbReference>
<organism evidence="10 11">
    <name type="scientific">Mesorhabditis spiculigera</name>
    <dbReference type="NCBI Taxonomy" id="96644"/>
    <lineage>
        <taxon>Eukaryota</taxon>
        <taxon>Metazoa</taxon>
        <taxon>Ecdysozoa</taxon>
        <taxon>Nematoda</taxon>
        <taxon>Chromadorea</taxon>
        <taxon>Rhabditida</taxon>
        <taxon>Rhabditina</taxon>
        <taxon>Rhabditomorpha</taxon>
        <taxon>Rhabditoidea</taxon>
        <taxon>Rhabditidae</taxon>
        <taxon>Mesorhabditinae</taxon>
        <taxon>Mesorhabditis</taxon>
    </lineage>
</organism>
<dbReference type="GO" id="GO:0016477">
    <property type="term" value="P:cell migration"/>
    <property type="evidence" value="ECO:0007669"/>
    <property type="project" value="TreeGrafter"/>
</dbReference>
<dbReference type="SUPFAM" id="SSF49562">
    <property type="entry name" value="C2 domain (Calcium/lipid-binding domain, CaLB)"/>
    <property type="match status" value="1"/>
</dbReference>
<evidence type="ECO:0008006" key="12">
    <source>
        <dbReference type="Google" id="ProtNLM"/>
    </source>
</evidence>
<dbReference type="SUPFAM" id="SSF54236">
    <property type="entry name" value="Ubiquitin-like"/>
    <property type="match status" value="1"/>
</dbReference>
<feature type="non-terminal residue" evidence="10">
    <location>
        <position position="1164"/>
    </location>
</feature>
<dbReference type="Gene3D" id="1.10.1070.11">
    <property type="entry name" value="Phosphatidylinositol 3-/4-kinase, catalytic domain"/>
    <property type="match status" value="1"/>
</dbReference>
<proteinExistence type="inferred from homology"/>
<dbReference type="PANTHER" id="PTHR10048">
    <property type="entry name" value="PHOSPHATIDYLINOSITOL KINASE"/>
    <property type="match status" value="1"/>
</dbReference>
<accession>A0AA36FQZ1</accession>
<dbReference type="GO" id="GO:0005886">
    <property type="term" value="C:plasma membrane"/>
    <property type="evidence" value="ECO:0007669"/>
    <property type="project" value="TreeGrafter"/>
</dbReference>
<dbReference type="InterPro" id="IPR036940">
    <property type="entry name" value="PI3/4_kinase_cat_sf"/>
</dbReference>
<evidence type="ECO:0000256" key="3">
    <source>
        <dbReference type="ARBA" id="ARBA00022777"/>
    </source>
</evidence>
<evidence type="ECO:0000259" key="7">
    <source>
        <dbReference type="PROSITE" id="PS51545"/>
    </source>
</evidence>
<dbReference type="SMART" id="SM00146">
    <property type="entry name" value="PI3Kc"/>
    <property type="match status" value="1"/>
</dbReference>
<dbReference type="GO" id="GO:0048015">
    <property type="term" value="P:phosphatidylinositol-mediated signaling"/>
    <property type="evidence" value="ECO:0007669"/>
    <property type="project" value="TreeGrafter"/>
</dbReference>
<keyword evidence="3" id="KW-0418">Kinase</keyword>
<evidence type="ECO:0000313" key="11">
    <source>
        <dbReference type="Proteomes" id="UP001177023"/>
    </source>
</evidence>
<dbReference type="SMART" id="SM00144">
    <property type="entry name" value="PI3K_rbd"/>
    <property type="match status" value="1"/>
</dbReference>
<sequence>MGPGWTALIPLFGKPRRSFALMSTLSSGREVSRSRAGSSRCDFVGVEPRTGGSRRSSNILNSPVQHLLKEWAERPCPQMDIEALPPHLLVPGSNSPVRIIDLGGPGHKQLVSIILPWMHVAISIGNEVTLEQMKALIFGSIKRMAHPQYSIQAEDYIFRVVTITGSSDLPELTDLFFEEQMLCKVEMTPAYPVFFLYEPDGFRNEKDIAKAIGNALGYPLIQLESQIDEEHRDCRVKLFNEVELAVGSRGLGGTEHYAFPEDDVTSEDTTCPQALKSKIESNSLAYHVYYRTQDAEKANDDSKAKLVVIDFMAEYTPTTLIQKTLSKLKETDEPADAFILQIAGQKCYLTSDEHLLLNFGTVRSNLEDYRSPQFVLRRKAIVFIEYPPAQKLHKPSYVKAAEAAAAALTDDGGIISLWDLDANLALRPISCSKLGAFEVETSISAYFAVFVGQVMLFQCKSFKVPTHNPRWQSEFMEFELYMKDLPPAANLSISLVEEKANKKKPGILLEERVLGWVNVPLFDWKNELLQGHHTFNLHTTPVKGPGVYNAEGQLGNSDAKGSPRLMIELFNWQRRVRLPPFEIYSAFVETQMKWGHIPVPKEVPKNEQALVQSRVENILRKHMNSEDVSREEEDYVWHYRHFISVVVPDALLLICECQEMWKSRESYGEVYALMNDWAQLSHGVSLLLLGKRGLDPTIRRYAVEHLDGTLSDQTFHLFILPLVQALKCETFACSALALLLVRKALSDYRIGHKLFWILRAELADLKHEMDLGKGDGQFSNQFKLLSLILEAYLRGNEDHIRMITRQVGMADRLTQLSVMLKSFTKDVATKKLREELKRNLSHFEHLDSPLDPSDELGELLIDRCKVLGSAKMPLRLAWRNASPMASTWQKNYEILFKNGDDLRQDMLVLQVLEIMDAIWKRSGIDCCLSPYPVLPMGTKLGMIGVVQDCATIFEIQSGGGKMGTAVKSLETSFINRHVRDHATATKDYLMRVDRFLVSCVGYSVATYIMGIKDRHNDNIMMTNSGKLFHIDFGHILGHGKTKLGIQRDRVPFVLTEHFLCVISKGGSVQKDSHDVVKFRQLCVKAYLYLWDFRSLFVSLFSVMQGMQLPELSTKADLEYLKKALQVDVMTRSDAEQHFIDVFTDAFNGSWSTKTNWFFHTVKHL</sequence>
<dbReference type="Proteomes" id="UP001177023">
    <property type="component" value="Unassembled WGS sequence"/>
</dbReference>
<dbReference type="Gene3D" id="3.10.20.770">
    <property type="match status" value="1"/>
</dbReference>
<comment type="caution">
    <text evidence="10">The sequence shown here is derived from an EMBL/GenBank/DDBJ whole genome shotgun (WGS) entry which is preliminary data.</text>
</comment>
<dbReference type="GO" id="GO:0043491">
    <property type="term" value="P:phosphatidylinositol 3-kinase/protein kinase B signal transduction"/>
    <property type="evidence" value="ECO:0007669"/>
    <property type="project" value="TreeGrafter"/>
</dbReference>
<evidence type="ECO:0000256" key="4">
    <source>
        <dbReference type="ARBA" id="ARBA00022840"/>
    </source>
</evidence>
<dbReference type="Gene3D" id="3.30.1010.10">
    <property type="entry name" value="Phosphatidylinositol 3-kinase Catalytic Subunit, Chain A, domain 4"/>
    <property type="match status" value="1"/>
</dbReference>
<dbReference type="InterPro" id="IPR003113">
    <property type="entry name" value="PI3K_ABD"/>
</dbReference>
<keyword evidence="11" id="KW-1185">Reference proteome</keyword>
<dbReference type="GO" id="GO:0005942">
    <property type="term" value="C:phosphatidylinositol 3-kinase complex"/>
    <property type="evidence" value="ECO:0007669"/>
    <property type="project" value="TreeGrafter"/>
</dbReference>
<evidence type="ECO:0000259" key="8">
    <source>
        <dbReference type="PROSITE" id="PS51546"/>
    </source>
</evidence>
<dbReference type="InterPro" id="IPR011009">
    <property type="entry name" value="Kinase-like_dom_sf"/>
</dbReference>
<dbReference type="PROSITE" id="PS00915">
    <property type="entry name" value="PI3_4_KINASE_1"/>
    <property type="match status" value="1"/>
</dbReference>
<dbReference type="InterPro" id="IPR001263">
    <property type="entry name" value="PI3K_accessory_dom"/>
</dbReference>
<dbReference type="InterPro" id="IPR035892">
    <property type="entry name" value="C2_domain_sf"/>
</dbReference>
<dbReference type="SUPFAM" id="SSF56112">
    <property type="entry name" value="Protein kinase-like (PK-like)"/>
    <property type="match status" value="1"/>
</dbReference>
<feature type="domain" description="PI3K-RBD" evidence="8">
    <location>
        <begin position="281"/>
        <end position="378"/>
    </location>
</feature>
<dbReference type="PROSITE" id="PS51546">
    <property type="entry name" value="PI3K_RBD"/>
    <property type="match status" value="1"/>
</dbReference>
<dbReference type="Pfam" id="PF00454">
    <property type="entry name" value="PI3_PI4_kinase"/>
    <property type="match status" value="1"/>
</dbReference>
<dbReference type="PROSITE" id="PS00916">
    <property type="entry name" value="PI3_4_KINASE_2"/>
    <property type="match status" value="1"/>
</dbReference>
<dbReference type="InterPro" id="IPR000403">
    <property type="entry name" value="PI3/4_kinase_cat_dom"/>
</dbReference>
<name>A0AA36FQZ1_9BILA</name>
<reference evidence="10" key="1">
    <citation type="submission" date="2023-06" db="EMBL/GenBank/DDBJ databases">
        <authorList>
            <person name="Delattre M."/>
        </authorList>
    </citation>
    <scope>NUCLEOTIDE SEQUENCE</scope>
    <source>
        <strain evidence="10">AF72</strain>
    </source>
</reference>
<dbReference type="InterPro" id="IPR002420">
    <property type="entry name" value="PI3K-type_C2_dom"/>
</dbReference>
<dbReference type="Gene3D" id="1.25.40.70">
    <property type="entry name" value="Phosphatidylinositol 3-kinase, accessory domain (PIK)"/>
    <property type="match status" value="1"/>
</dbReference>
<comment type="similarity">
    <text evidence="5">Belongs to the PI3/PI4-kinase family.</text>
</comment>
<evidence type="ECO:0000313" key="10">
    <source>
        <dbReference type="EMBL" id="CAJ0564171.1"/>
    </source>
</evidence>
<evidence type="ECO:0000256" key="1">
    <source>
        <dbReference type="ARBA" id="ARBA00022679"/>
    </source>
</evidence>
<evidence type="ECO:0000256" key="5">
    <source>
        <dbReference type="PROSITE-ProRule" id="PRU00880"/>
    </source>
</evidence>
<evidence type="ECO:0000256" key="2">
    <source>
        <dbReference type="ARBA" id="ARBA00022741"/>
    </source>
</evidence>
<dbReference type="PROSITE" id="PS51547">
    <property type="entry name" value="C2_PI3K"/>
    <property type="match status" value="1"/>
</dbReference>
<dbReference type="GO" id="GO:0005524">
    <property type="term" value="F:ATP binding"/>
    <property type="evidence" value="ECO:0007669"/>
    <property type="project" value="UniProtKB-KW"/>
</dbReference>
<dbReference type="SUPFAM" id="SSF48371">
    <property type="entry name" value="ARM repeat"/>
    <property type="match status" value="1"/>
</dbReference>
<evidence type="ECO:0000259" key="9">
    <source>
        <dbReference type="PROSITE" id="PS51547"/>
    </source>
</evidence>
<dbReference type="Pfam" id="PF00794">
    <property type="entry name" value="PI3K_rbd"/>
    <property type="match status" value="1"/>
</dbReference>
<feature type="domain" description="PIK helical" evidence="7">
    <location>
        <begin position="602"/>
        <end position="781"/>
    </location>
</feature>
<keyword evidence="4" id="KW-0067">ATP-binding</keyword>
<protein>
    <recommendedName>
        <fullName evidence="12">Phosphatidylinositol 3-kinase</fullName>
    </recommendedName>
</protein>
<dbReference type="EMBL" id="CATQJA010000816">
    <property type="protein sequence ID" value="CAJ0564171.1"/>
    <property type="molecule type" value="Genomic_DNA"/>
</dbReference>
<feature type="domain" description="PI3K/PI4K catalytic" evidence="6">
    <location>
        <begin position="860"/>
        <end position="1150"/>
    </location>
</feature>
<keyword evidence="1" id="KW-0808">Transferase</keyword>
<gene>
    <name evidence="10" type="ORF">MSPICULIGERA_LOCUS2857</name>
</gene>
<keyword evidence="2" id="KW-0547">Nucleotide-binding</keyword>
<dbReference type="PROSITE" id="PS50290">
    <property type="entry name" value="PI3_4_KINASE_3"/>
    <property type="match status" value="1"/>
</dbReference>
<dbReference type="SMART" id="SM00143">
    <property type="entry name" value="PI3K_p85B"/>
    <property type="match status" value="1"/>
</dbReference>
<dbReference type="InterPro" id="IPR029071">
    <property type="entry name" value="Ubiquitin-like_domsf"/>
</dbReference>
<dbReference type="PROSITE" id="PS51545">
    <property type="entry name" value="PIK_HELICAL"/>
    <property type="match status" value="1"/>
</dbReference>
<dbReference type="GO" id="GO:0035005">
    <property type="term" value="F:1-phosphatidylinositol-4-phosphate 3-kinase activity"/>
    <property type="evidence" value="ECO:0007669"/>
    <property type="project" value="TreeGrafter"/>
</dbReference>
<dbReference type="InterPro" id="IPR018936">
    <property type="entry name" value="PI3/4_kinase_CS"/>
</dbReference>
<dbReference type="InterPro" id="IPR000341">
    <property type="entry name" value="PI3K_Ras-bd_dom"/>
</dbReference>